<reference evidence="1 2" key="1">
    <citation type="submission" date="2015-12" db="EMBL/GenBank/DDBJ databases">
        <title>Haloprofundus marisrubri gen. nov., sp. nov., an extremely halophilic archaeon isolated from the Discovery deep brine-seawater interface in the Red Sea.</title>
        <authorList>
            <person name="Zhang G."/>
            <person name="Stingl U."/>
            <person name="Rashid M."/>
        </authorList>
    </citation>
    <scope>NUCLEOTIDE SEQUENCE [LARGE SCALE GENOMIC DNA]</scope>
    <source>
        <strain evidence="1 2">SB9</strain>
    </source>
</reference>
<organism evidence="1 2">
    <name type="scientific">Haloprofundus marisrubri</name>
    <dbReference type="NCBI Taxonomy" id="1514971"/>
    <lineage>
        <taxon>Archaea</taxon>
        <taxon>Methanobacteriati</taxon>
        <taxon>Methanobacteriota</taxon>
        <taxon>Stenosarchaea group</taxon>
        <taxon>Halobacteria</taxon>
        <taxon>Halobacteriales</taxon>
        <taxon>Haloferacaceae</taxon>
        <taxon>Haloprofundus</taxon>
    </lineage>
</organism>
<evidence type="ECO:0000313" key="2">
    <source>
        <dbReference type="Proteomes" id="UP000054387"/>
    </source>
</evidence>
<dbReference type="SUPFAM" id="SSF46785">
    <property type="entry name" value="Winged helix' DNA-binding domain"/>
    <property type="match status" value="1"/>
</dbReference>
<evidence type="ECO:0000313" key="1">
    <source>
        <dbReference type="EMBL" id="KTG08718.1"/>
    </source>
</evidence>
<sequence>MMSQSSQRTTVPDTLRSPRAKLVYLYLSTHGDASVAELQESLAMTKLTLYSILRTLQGEGLVGRDASSDRYALA</sequence>
<dbReference type="InterPro" id="IPR036388">
    <property type="entry name" value="WH-like_DNA-bd_sf"/>
</dbReference>
<accession>A0A0W1R5M6</accession>
<dbReference type="Gene3D" id="1.10.10.10">
    <property type="entry name" value="Winged helix-like DNA-binding domain superfamily/Winged helix DNA-binding domain"/>
    <property type="match status" value="1"/>
</dbReference>
<dbReference type="Proteomes" id="UP000054387">
    <property type="component" value="Unassembled WGS sequence"/>
</dbReference>
<dbReference type="AlphaFoldDB" id="A0A0W1R5M6"/>
<dbReference type="EMBL" id="LOPU01000030">
    <property type="protein sequence ID" value="KTG08718.1"/>
    <property type="molecule type" value="Genomic_DNA"/>
</dbReference>
<gene>
    <name evidence="1" type="ORF">AUR64_18075</name>
</gene>
<dbReference type="InterPro" id="IPR036390">
    <property type="entry name" value="WH_DNA-bd_sf"/>
</dbReference>
<dbReference type="OrthoDB" id="182995at2157"/>
<protein>
    <submittedName>
        <fullName evidence="1">TrmB family transcriptional regulator</fullName>
    </submittedName>
</protein>
<keyword evidence="2" id="KW-1185">Reference proteome</keyword>
<comment type="caution">
    <text evidence="1">The sequence shown here is derived from an EMBL/GenBank/DDBJ whole genome shotgun (WGS) entry which is preliminary data.</text>
</comment>
<name>A0A0W1R5M6_9EURY</name>
<proteinExistence type="predicted"/>